<dbReference type="Gene3D" id="3.40.50.720">
    <property type="entry name" value="NAD(P)-binding Rossmann-like Domain"/>
    <property type="match status" value="1"/>
</dbReference>
<dbReference type="InterPro" id="IPR013149">
    <property type="entry name" value="ADH-like_C"/>
</dbReference>
<dbReference type="Pfam" id="PF00107">
    <property type="entry name" value="ADH_zinc_N"/>
    <property type="match status" value="1"/>
</dbReference>
<dbReference type="SUPFAM" id="SSF50129">
    <property type="entry name" value="GroES-like"/>
    <property type="match status" value="1"/>
</dbReference>
<name>A0A9P6AVE4_9AGAM</name>
<evidence type="ECO:0000259" key="2">
    <source>
        <dbReference type="SMART" id="SM00829"/>
    </source>
</evidence>
<comment type="caution">
    <text evidence="3">The sequence shown here is derived from an EMBL/GenBank/DDBJ whole genome shotgun (WGS) entry which is preliminary data.</text>
</comment>
<dbReference type="InterPro" id="IPR036291">
    <property type="entry name" value="NAD(P)-bd_dom_sf"/>
</dbReference>
<dbReference type="InterPro" id="IPR041694">
    <property type="entry name" value="ADH_N_2"/>
</dbReference>
<dbReference type="AlphaFoldDB" id="A0A9P6AVE4"/>
<evidence type="ECO:0000256" key="1">
    <source>
        <dbReference type="ARBA" id="ARBA00023002"/>
    </source>
</evidence>
<reference evidence="3" key="1">
    <citation type="journal article" date="2020" name="Nat. Commun.">
        <title>Large-scale genome sequencing of mycorrhizal fungi provides insights into the early evolution of symbiotic traits.</title>
        <authorList>
            <person name="Miyauchi S."/>
            <person name="Kiss E."/>
            <person name="Kuo A."/>
            <person name="Drula E."/>
            <person name="Kohler A."/>
            <person name="Sanchez-Garcia M."/>
            <person name="Morin E."/>
            <person name="Andreopoulos B."/>
            <person name="Barry K.W."/>
            <person name="Bonito G."/>
            <person name="Buee M."/>
            <person name="Carver A."/>
            <person name="Chen C."/>
            <person name="Cichocki N."/>
            <person name="Clum A."/>
            <person name="Culley D."/>
            <person name="Crous P.W."/>
            <person name="Fauchery L."/>
            <person name="Girlanda M."/>
            <person name="Hayes R.D."/>
            <person name="Keri Z."/>
            <person name="LaButti K."/>
            <person name="Lipzen A."/>
            <person name="Lombard V."/>
            <person name="Magnuson J."/>
            <person name="Maillard F."/>
            <person name="Murat C."/>
            <person name="Nolan M."/>
            <person name="Ohm R.A."/>
            <person name="Pangilinan J."/>
            <person name="Pereira M.F."/>
            <person name="Perotto S."/>
            <person name="Peter M."/>
            <person name="Pfister S."/>
            <person name="Riley R."/>
            <person name="Sitrit Y."/>
            <person name="Stielow J.B."/>
            <person name="Szollosi G."/>
            <person name="Zifcakova L."/>
            <person name="Stursova M."/>
            <person name="Spatafora J.W."/>
            <person name="Tedersoo L."/>
            <person name="Vaario L.M."/>
            <person name="Yamada A."/>
            <person name="Yan M."/>
            <person name="Wang P."/>
            <person name="Xu J."/>
            <person name="Bruns T."/>
            <person name="Baldrian P."/>
            <person name="Vilgalys R."/>
            <person name="Dunand C."/>
            <person name="Henrissat B."/>
            <person name="Grigoriev I.V."/>
            <person name="Hibbett D."/>
            <person name="Nagy L.G."/>
            <person name="Martin F.M."/>
        </authorList>
    </citation>
    <scope>NUCLEOTIDE SEQUENCE</scope>
    <source>
        <strain evidence="3">UP504</strain>
    </source>
</reference>
<dbReference type="Pfam" id="PF16884">
    <property type="entry name" value="ADH_N_2"/>
    <property type="match status" value="1"/>
</dbReference>
<dbReference type="SUPFAM" id="SSF51735">
    <property type="entry name" value="NAD(P)-binding Rossmann-fold domains"/>
    <property type="match status" value="1"/>
</dbReference>
<dbReference type="PANTHER" id="PTHR43205:SF7">
    <property type="entry name" value="PROSTAGLANDIN REDUCTASE 1"/>
    <property type="match status" value="1"/>
</dbReference>
<dbReference type="PANTHER" id="PTHR43205">
    <property type="entry name" value="PROSTAGLANDIN REDUCTASE"/>
    <property type="match status" value="1"/>
</dbReference>
<dbReference type="Proteomes" id="UP000886523">
    <property type="component" value="Unassembled WGS sequence"/>
</dbReference>
<dbReference type="EMBL" id="MU128983">
    <property type="protein sequence ID" value="KAF9512668.1"/>
    <property type="molecule type" value="Genomic_DNA"/>
</dbReference>
<accession>A0A9P6AVE4</accession>
<sequence>MIFSKAALCEARNVQLFFVDSFMGILVHQELADIITDRQIRYIIVLNKFRQNCGDPASTILDPSLVDPNWCSAGHSSYNGEVIAPFLRDDVTIATNCGKHLQSLIKRGYGLFFHVNRFKLRWFPALSSIPTSIAMSTVNGRVLFVEPPITYIEPGKHIRYSEEKIDLPGVGLSGGVLVKTLILSPDPYMRGKLGRNAWPVGSPLSGYGIGVVVRSDASNFKEGEFVYSSSISWEHYAVYPARSLYPLEVADGVPLSYYVGVLGMPGLTAWYGLKNSGETLFVSAASGAVGSVVVQLAKIWGLKVIGSAGRDDKVAFLRDEIGADVAFNYKTEDPYEVLAKHGPVDVFFDNTNGPQLDAALANANVGGRFVICGYIYNYGRSEFYSVKNTPFILTRDLTVRALSGSSRKGSEEFYEVVTPLVQSGKVKYKETRVIGLEHAGQALADLLTGDNFGKSIVVVGDDA</sequence>
<gene>
    <name evidence="3" type="ORF">BS47DRAFT_1382827</name>
</gene>
<dbReference type="InterPro" id="IPR020843">
    <property type="entry name" value="ER"/>
</dbReference>
<keyword evidence="4" id="KW-1185">Reference proteome</keyword>
<feature type="domain" description="Enoyl reductase (ER)" evidence="2">
    <location>
        <begin position="176"/>
        <end position="457"/>
    </location>
</feature>
<protein>
    <recommendedName>
        <fullName evidence="2">Enoyl reductase (ER) domain-containing protein</fullName>
    </recommendedName>
</protein>
<keyword evidence="1" id="KW-0560">Oxidoreductase</keyword>
<dbReference type="InterPro" id="IPR011032">
    <property type="entry name" value="GroES-like_sf"/>
</dbReference>
<dbReference type="CDD" id="cd05288">
    <property type="entry name" value="PGDH"/>
    <property type="match status" value="1"/>
</dbReference>
<organism evidence="3 4">
    <name type="scientific">Hydnum rufescens UP504</name>
    <dbReference type="NCBI Taxonomy" id="1448309"/>
    <lineage>
        <taxon>Eukaryota</taxon>
        <taxon>Fungi</taxon>
        <taxon>Dikarya</taxon>
        <taxon>Basidiomycota</taxon>
        <taxon>Agaricomycotina</taxon>
        <taxon>Agaricomycetes</taxon>
        <taxon>Cantharellales</taxon>
        <taxon>Hydnaceae</taxon>
        <taxon>Hydnum</taxon>
    </lineage>
</organism>
<dbReference type="InterPro" id="IPR045010">
    <property type="entry name" value="MDR_fam"/>
</dbReference>
<dbReference type="OrthoDB" id="809632at2759"/>
<evidence type="ECO:0000313" key="3">
    <source>
        <dbReference type="EMBL" id="KAF9512668.1"/>
    </source>
</evidence>
<proteinExistence type="predicted"/>
<evidence type="ECO:0000313" key="4">
    <source>
        <dbReference type="Proteomes" id="UP000886523"/>
    </source>
</evidence>
<dbReference type="GO" id="GO:0016628">
    <property type="term" value="F:oxidoreductase activity, acting on the CH-CH group of donors, NAD or NADP as acceptor"/>
    <property type="evidence" value="ECO:0007669"/>
    <property type="project" value="InterPro"/>
</dbReference>
<dbReference type="Gene3D" id="3.90.180.10">
    <property type="entry name" value="Medium-chain alcohol dehydrogenases, catalytic domain"/>
    <property type="match status" value="1"/>
</dbReference>
<dbReference type="SMART" id="SM00829">
    <property type="entry name" value="PKS_ER"/>
    <property type="match status" value="1"/>
</dbReference>